<organism evidence="2 3">
    <name type="scientific">Dysgonomonas hofstadii</name>
    <dbReference type="NCBI Taxonomy" id="637886"/>
    <lineage>
        <taxon>Bacteria</taxon>
        <taxon>Pseudomonadati</taxon>
        <taxon>Bacteroidota</taxon>
        <taxon>Bacteroidia</taxon>
        <taxon>Bacteroidales</taxon>
        <taxon>Dysgonomonadaceae</taxon>
        <taxon>Dysgonomonas</taxon>
    </lineage>
</organism>
<feature type="chain" id="PRO_5032720997" evidence="1">
    <location>
        <begin position="22"/>
        <end position="156"/>
    </location>
</feature>
<dbReference type="AlphaFoldDB" id="A0A840CJ29"/>
<evidence type="ECO:0000313" key="3">
    <source>
        <dbReference type="Proteomes" id="UP000555103"/>
    </source>
</evidence>
<dbReference type="InterPro" id="IPR025348">
    <property type="entry name" value="DUF4252"/>
</dbReference>
<accession>A0A840CJ29</accession>
<evidence type="ECO:0000256" key="1">
    <source>
        <dbReference type="SAM" id="SignalP"/>
    </source>
</evidence>
<keyword evidence="1" id="KW-0732">Signal</keyword>
<name>A0A840CJ29_9BACT</name>
<comment type="caution">
    <text evidence="2">The sequence shown here is derived from an EMBL/GenBank/DDBJ whole genome shotgun (WGS) entry which is preliminary data.</text>
</comment>
<dbReference type="Pfam" id="PF14060">
    <property type="entry name" value="DUF4252"/>
    <property type="match status" value="1"/>
</dbReference>
<dbReference type="RefSeq" id="WP_183306972.1">
    <property type="nucleotide sequence ID" value="NZ_JACIEP010000006.1"/>
</dbReference>
<evidence type="ECO:0000313" key="2">
    <source>
        <dbReference type="EMBL" id="MBB4036057.1"/>
    </source>
</evidence>
<gene>
    <name evidence="2" type="ORF">GGR21_001958</name>
</gene>
<dbReference type="EMBL" id="JACIEP010000006">
    <property type="protein sequence ID" value="MBB4036057.1"/>
    <property type="molecule type" value="Genomic_DNA"/>
</dbReference>
<protein>
    <submittedName>
        <fullName evidence="2">Vacuolar-type H+-ATPase subunit F/Vma7</fullName>
    </submittedName>
</protein>
<dbReference type="Proteomes" id="UP000555103">
    <property type="component" value="Unassembled WGS sequence"/>
</dbReference>
<feature type="signal peptide" evidence="1">
    <location>
        <begin position="1"/>
        <end position="21"/>
    </location>
</feature>
<sequence length="156" mass="17675">MKTKIILTSLLLMLGLMAAQAQNSDMFEKLSNHKDVTTVYISKSLLNMMPNLDTGGADIKSLAGKLEQLEIYNTNGNKEANNIIRKEVEALTKSKTYETLMKIKDGTDNVTFYAHKEKDRFKDLIMFVNEPDDCTIIRIMGNFTAEDIQKVMDSKK</sequence>
<reference evidence="2 3" key="1">
    <citation type="submission" date="2020-08" db="EMBL/GenBank/DDBJ databases">
        <title>Genomic Encyclopedia of Type Strains, Phase IV (KMG-IV): sequencing the most valuable type-strain genomes for metagenomic binning, comparative biology and taxonomic classification.</title>
        <authorList>
            <person name="Goeker M."/>
        </authorList>
    </citation>
    <scope>NUCLEOTIDE SEQUENCE [LARGE SCALE GENOMIC DNA]</scope>
    <source>
        <strain evidence="2 3">DSM 104969</strain>
    </source>
</reference>
<keyword evidence="3" id="KW-1185">Reference proteome</keyword>
<proteinExistence type="predicted"/>